<dbReference type="GO" id="GO:0071973">
    <property type="term" value="P:bacterial-type flagellum-dependent cell motility"/>
    <property type="evidence" value="ECO:0007669"/>
    <property type="project" value="TreeGrafter"/>
</dbReference>
<evidence type="ECO:0000256" key="1">
    <source>
        <dbReference type="ARBA" id="ARBA00009764"/>
    </source>
</evidence>
<keyword evidence="5" id="KW-0964">Secreted</keyword>
<comment type="subcellular location">
    <subcellularLocation>
        <location evidence="5">Secreted</location>
    </subcellularLocation>
    <subcellularLocation>
        <location evidence="5">Bacterial flagellum</location>
    </subcellularLocation>
</comment>
<sequence>MAISGINTNRITGLATGMDTDQVVKNMLKAHKIKVDRFKQKKQVDEWKQETYVELTQNLRKLKSDYMDIVKSGDNNLLLNSTYSTLKNDILEADRKNLDVKGSIGAIQGNYKVKVNNLASNASIHSNLPEGTKLDVDKPISDYIGAVGEGQNENLKITVGDDVFEFNMNSDMTLGDFLKELKNTTVKDSNGNSKSLSSVLNIGASTITNKIVFQTVKTGSNSSIKVEGSIAEKLGMSSGLPVEAKGTDAEIEVKIPGETEYSKVTSESNLFTRDNITFALKEADSTKEISFNLRPDATEVAGKVEKFINSYNELVKKIEDLLSEKTTGYKPLTDEEKDSLSEKQIEKWENQAKKGLFRNDKQLESMILSLRRAFSDGIEGVSTDYRKIGIDTKKDSNTITFDKDKFKTAFEVNGEEIFNLLTKDTKLNINYESTANEKRQAYNERGIFRRISSILDEYAGGEGVFVKKAGFENSRYAFENDLTKSILKQEKAIAQMENKMFNKEKVYYSQFAKLEEAMNKLNAQSNWLASQLGGIK</sequence>
<comment type="subunit">
    <text evidence="2 5">Homopentamer.</text>
</comment>
<proteinExistence type="inferred from homology"/>
<evidence type="ECO:0000256" key="3">
    <source>
        <dbReference type="ARBA" id="ARBA00023054"/>
    </source>
</evidence>
<dbReference type="InterPro" id="IPR010809">
    <property type="entry name" value="FliD_C"/>
</dbReference>
<evidence type="ECO:0000256" key="2">
    <source>
        <dbReference type="ARBA" id="ARBA00011255"/>
    </source>
</evidence>
<evidence type="ECO:0000256" key="5">
    <source>
        <dbReference type="RuleBase" id="RU362066"/>
    </source>
</evidence>
<dbReference type="GO" id="GO:0009424">
    <property type="term" value="C:bacterial-type flagellum hook"/>
    <property type="evidence" value="ECO:0007669"/>
    <property type="project" value="UniProtKB-UniRule"/>
</dbReference>
<keyword evidence="3" id="KW-0175">Coiled coil</keyword>
<dbReference type="InterPro" id="IPR040026">
    <property type="entry name" value="FliD"/>
</dbReference>
<evidence type="ECO:0000313" key="9">
    <source>
        <dbReference type="Proteomes" id="UP000183952"/>
    </source>
</evidence>
<protein>
    <recommendedName>
        <fullName evidence="5">Flagellar hook-associated protein 2</fullName>
        <shortName evidence="5">HAP2</shortName>
    </recommendedName>
    <alternativeName>
        <fullName evidence="5">Flagellar cap protein</fullName>
    </alternativeName>
</protein>
<dbReference type="Proteomes" id="UP000183952">
    <property type="component" value="Unassembled WGS sequence"/>
</dbReference>
<accession>A0A1M6LB96</accession>
<reference evidence="8 9" key="1">
    <citation type="submission" date="2016-11" db="EMBL/GenBank/DDBJ databases">
        <authorList>
            <person name="Jaros S."/>
            <person name="Januszkiewicz K."/>
            <person name="Wedrychowicz H."/>
        </authorList>
    </citation>
    <scope>NUCLEOTIDE SEQUENCE [LARGE SCALE GENOMIC DNA]</scope>
    <source>
        <strain evidence="8 9">DSM 3090</strain>
    </source>
</reference>
<evidence type="ECO:0000313" key="8">
    <source>
        <dbReference type="EMBL" id="SHJ68490.1"/>
    </source>
</evidence>
<dbReference type="OrthoDB" id="9776025at2"/>
<dbReference type="GO" id="GO:0007155">
    <property type="term" value="P:cell adhesion"/>
    <property type="evidence" value="ECO:0007669"/>
    <property type="project" value="InterPro"/>
</dbReference>
<dbReference type="RefSeq" id="WP_072902381.1">
    <property type="nucleotide sequence ID" value="NZ_FRAD01000005.1"/>
</dbReference>
<keyword evidence="8" id="KW-0969">Cilium</keyword>
<comment type="similarity">
    <text evidence="1 5">Belongs to the FliD family.</text>
</comment>
<gene>
    <name evidence="8" type="ORF">SAMN02745248_00695</name>
</gene>
<dbReference type="EMBL" id="FRAD01000005">
    <property type="protein sequence ID" value="SHJ68490.1"/>
    <property type="molecule type" value="Genomic_DNA"/>
</dbReference>
<keyword evidence="4 5" id="KW-0975">Bacterial flagellum</keyword>
<dbReference type="STRING" id="1121331.SAMN02745248_00695"/>
<feature type="domain" description="Flagellar hook-associated protein 2 C-terminal" evidence="7">
    <location>
        <begin position="247"/>
        <end position="523"/>
    </location>
</feature>
<keyword evidence="8" id="KW-0282">Flagellum</keyword>
<dbReference type="PANTHER" id="PTHR30288">
    <property type="entry name" value="FLAGELLAR CAP/ASSEMBLY PROTEIN FLID"/>
    <property type="match status" value="1"/>
</dbReference>
<comment type="function">
    <text evidence="5">Required for morphogenesis and for the elongation of the flagellar filament by facilitating polymerization of the flagellin monomers at the tip of growing filament. Forms a capping structure, which prevents flagellin subunits (transported through the central channel of the flagellum) from leaking out without polymerization at the distal end.</text>
</comment>
<evidence type="ECO:0000259" key="7">
    <source>
        <dbReference type="Pfam" id="PF07195"/>
    </source>
</evidence>
<dbReference type="InterPro" id="IPR003481">
    <property type="entry name" value="FliD_N"/>
</dbReference>
<keyword evidence="8" id="KW-0966">Cell projection</keyword>
<dbReference type="AlphaFoldDB" id="A0A1M6LB96"/>
<organism evidence="8 9">
    <name type="scientific">Hathewaya proteolytica DSM 3090</name>
    <dbReference type="NCBI Taxonomy" id="1121331"/>
    <lineage>
        <taxon>Bacteria</taxon>
        <taxon>Bacillati</taxon>
        <taxon>Bacillota</taxon>
        <taxon>Clostridia</taxon>
        <taxon>Eubacteriales</taxon>
        <taxon>Clostridiaceae</taxon>
        <taxon>Hathewaya</taxon>
    </lineage>
</organism>
<evidence type="ECO:0000256" key="4">
    <source>
        <dbReference type="ARBA" id="ARBA00023143"/>
    </source>
</evidence>
<keyword evidence="9" id="KW-1185">Reference proteome</keyword>
<dbReference type="Pfam" id="PF07195">
    <property type="entry name" value="FliD_C"/>
    <property type="match status" value="1"/>
</dbReference>
<dbReference type="GO" id="GO:0005576">
    <property type="term" value="C:extracellular region"/>
    <property type="evidence" value="ECO:0007669"/>
    <property type="project" value="UniProtKB-SubCell"/>
</dbReference>
<dbReference type="Pfam" id="PF02465">
    <property type="entry name" value="FliD_N"/>
    <property type="match status" value="1"/>
</dbReference>
<feature type="domain" description="Flagellar hook-associated protein 2 N-terminal" evidence="6">
    <location>
        <begin position="16"/>
        <end position="121"/>
    </location>
</feature>
<name>A0A1M6LB96_9CLOT</name>
<evidence type="ECO:0000259" key="6">
    <source>
        <dbReference type="Pfam" id="PF02465"/>
    </source>
</evidence>
<dbReference type="GO" id="GO:0009421">
    <property type="term" value="C:bacterial-type flagellum filament cap"/>
    <property type="evidence" value="ECO:0007669"/>
    <property type="project" value="InterPro"/>
</dbReference>
<dbReference type="PANTHER" id="PTHR30288:SF0">
    <property type="entry name" value="FLAGELLAR HOOK-ASSOCIATED PROTEIN 2"/>
    <property type="match status" value="1"/>
</dbReference>